<protein>
    <recommendedName>
        <fullName evidence="7">Sulfatase N-terminal domain-containing protein</fullName>
    </recommendedName>
</protein>
<feature type="signal peptide" evidence="6">
    <location>
        <begin position="1"/>
        <end position="19"/>
    </location>
</feature>
<keyword evidence="5" id="KW-0325">Glycoprotein</keyword>
<dbReference type="Proteomes" id="UP001178507">
    <property type="component" value="Unassembled WGS sequence"/>
</dbReference>
<keyword evidence="3" id="KW-0378">Hydrolase</keyword>
<gene>
    <name evidence="8" type="ORF">EVOR1521_LOCUS1081</name>
</gene>
<evidence type="ECO:0000313" key="8">
    <source>
        <dbReference type="EMBL" id="CAJ1370525.1"/>
    </source>
</evidence>
<evidence type="ECO:0000256" key="5">
    <source>
        <dbReference type="ARBA" id="ARBA00023180"/>
    </source>
</evidence>
<reference evidence="8" key="1">
    <citation type="submission" date="2023-08" db="EMBL/GenBank/DDBJ databases">
        <authorList>
            <person name="Chen Y."/>
            <person name="Shah S."/>
            <person name="Dougan E. K."/>
            <person name="Thang M."/>
            <person name="Chan C."/>
        </authorList>
    </citation>
    <scope>NUCLEOTIDE SEQUENCE</scope>
</reference>
<evidence type="ECO:0000259" key="7">
    <source>
        <dbReference type="Pfam" id="PF00884"/>
    </source>
</evidence>
<keyword evidence="2" id="KW-0479">Metal-binding</keyword>
<dbReference type="CDD" id="cd16029">
    <property type="entry name" value="4-S"/>
    <property type="match status" value="1"/>
</dbReference>
<proteinExistence type="inferred from homology"/>
<keyword evidence="9" id="KW-1185">Reference proteome</keyword>
<evidence type="ECO:0000256" key="2">
    <source>
        <dbReference type="ARBA" id="ARBA00022723"/>
    </source>
</evidence>
<evidence type="ECO:0000256" key="1">
    <source>
        <dbReference type="ARBA" id="ARBA00008779"/>
    </source>
</evidence>
<organism evidence="8 9">
    <name type="scientific">Effrenium voratum</name>
    <dbReference type="NCBI Taxonomy" id="2562239"/>
    <lineage>
        <taxon>Eukaryota</taxon>
        <taxon>Sar</taxon>
        <taxon>Alveolata</taxon>
        <taxon>Dinophyceae</taxon>
        <taxon>Suessiales</taxon>
        <taxon>Symbiodiniaceae</taxon>
        <taxon>Effrenium</taxon>
    </lineage>
</organism>
<dbReference type="InterPro" id="IPR024607">
    <property type="entry name" value="Sulfatase_CS"/>
</dbReference>
<dbReference type="Pfam" id="PF00884">
    <property type="entry name" value="Sulfatase"/>
    <property type="match status" value="1"/>
</dbReference>
<dbReference type="GO" id="GO:0046872">
    <property type="term" value="F:metal ion binding"/>
    <property type="evidence" value="ECO:0007669"/>
    <property type="project" value="UniProtKB-KW"/>
</dbReference>
<dbReference type="Gene3D" id="3.30.1120.10">
    <property type="match status" value="1"/>
</dbReference>
<dbReference type="InterPro" id="IPR000917">
    <property type="entry name" value="Sulfatase_N"/>
</dbReference>
<name>A0AA36HL10_9DINO</name>
<evidence type="ECO:0000256" key="6">
    <source>
        <dbReference type="SAM" id="SignalP"/>
    </source>
</evidence>
<dbReference type="PANTHER" id="PTHR10342:SF274">
    <property type="entry name" value="ARYLSULFATASE B"/>
    <property type="match status" value="1"/>
</dbReference>
<accession>A0AA36HL10</accession>
<evidence type="ECO:0000256" key="4">
    <source>
        <dbReference type="ARBA" id="ARBA00022837"/>
    </source>
</evidence>
<keyword evidence="6" id="KW-0732">Signal</keyword>
<dbReference type="PROSITE" id="PS00149">
    <property type="entry name" value="SULFATASE_2"/>
    <property type="match status" value="1"/>
</dbReference>
<dbReference type="PANTHER" id="PTHR10342">
    <property type="entry name" value="ARYLSULFATASE"/>
    <property type="match status" value="1"/>
</dbReference>
<dbReference type="AlphaFoldDB" id="A0AA36HL10"/>
<dbReference type="Gene3D" id="3.40.720.10">
    <property type="entry name" value="Alkaline Phosphatase, subunit A"/>
    <property type="match status" value="1"/>
</dbReference>
<evidence type="ECO:0000313" key="9">
    <source>
        <dbReference type="Proteomes" id="UP001178507"/>
    </source>
</evidence>
<dbReference type="SUPFAM" id="SSF53649">
    <property type="entry name" value="Alkaline phosphatase-like"/>
    <property type="match status" value="1"/>
</dbReference>
<comment type="caution">
    <text evidence="8">The sequence shown here is derived from an EMBL/GenBank/DDBJ whole genome shotgun (WGS) entry which is preliminary data.</text>
</comment>
<dbReference type="EMBL" id="CAUJNA010000025">
    <property type="protein sequence ID" value="CAJ1370525.1"/>
    <property type="molecule type" value="Genomic_DNA"/>
</dbReference>
<dbReference type="InterPro" id="IPR047115">
    <property type="entry name" value="ARSB"/>
</dbReference>
<comment type="similarity">
    <text evidence="1">Belongs to the sulfatase family.</text>
</comment>
<keyword evidence="4" id="KW-0106">Calcium</keyword>
<evidence type="ECO:0000256" key="3">
    <source>
        <dbReference type="ARBA" id="ARBA00022801"/>
    </source>
</evidence>
<dbReference type="GO" id="GO:0008484">
    <property type="term" value="F:sulfuric ester hydrolase activity"/>
    <property type="evidence" value="ECO:0007669"/>
    <property type="project" value="InterPro"/>
</dbReference>
<dbReference type="PROSITE" id="PS00523">
    <property type="entry name" value="SULFATASE_1"/>
    <property type="match status" value="1"/>
</dbReference>
<feature type="chain" id="PRO_5041391871" description="Sulfatase N-terminal domain-containing protein" evidence="6">
    <location>
        <begin position="20"/>
        <end position="502"/>
    </location>
</feature>
<feature type="domain" description="Sulfatase N-terminal" evidence="7">
    <location>
        <begin position="19"/>
        <end position="338"/>
    </location>
</feature>
<sequence length="502" mass="56223">MRLLLGLFVHGLAIRPSQPHIVFHIIDDWGFHDIGFRSEQMHTPTLNMFHREGVTLEQYYVLPTCSPSRATFLTGRLPLHTGLNSKLTMAPTALPLGETTLPSLLQGEGYRTHAVGKWHLGFYRKEYTPTFRGFESWYGYYGGGQDYFTHKVLIGKKLVFDFHRHPQPFCGPKCAQVEWSAAGKYSTKLFTEEAIRVIRRHRAEHPGEPLFLYQAWQNVHAPIQAPKHFLDWEIRNRTRRRHAAMVKSVDEAIGRINAALEYEGMLDNTLVIVTTDNGGAVHECKPNGASNHPLRGGKCSIWEGGTRGTALIKGPQVPRGLVWRGLFHASDWLPTLLEGVLGTVIAPEATKPLDGFNLWHALRTNATSPREDIYYGVADEVVGQHGPALRTAEGWKLVLNGGGGVGDWPEVPARRLGLGKQPGKPAVWGLLSFGYPALFNLLADPSERFDLSPDEPEVAFALRKRLLHYTRHAAPNLERNTSCGRLQLRRSPNGLWLGPWCT</sequence>
<dbReference type="InterPro" id="IPR017850">
    <property type="entry name" value="Alkaline_phosphatase_core_sf"/>
</dbReference>